<evidence type="ECO:0000259" key="4">
    <source>
        <dbReference type="PROSITE" id="PS50977"/>
    </source>
</evidence>
<dbReference type="GO" id="GO:0003700">
    <property type="term" value="F:DNA-binding transcription factor activity"/>
    <property type="evidence" value="ECO:0007669"/>
    <property type="project" value="TreeGrafter"/>
</dbReference>
<evidence type="ECO:0000256" key="3">
    <source>
        <dbReference type="SAM" id="MobiDB-lite"/>
    </source>
</evidence>
<dbReference type="Pfam" id="PF00440">
    <property type="entry name" value="TetR_N"/>
    <property type="match status" value="1"/>
</dbReference>
<evidence type="ECO:0000256" key="1">
    <source>
        <dbReference type="ARBA" id="ARBA00023125"/>
    </source>
</evidence>
<dbReference type="PRINTS" id="PR00455">
    <property type="entry name" value="HTHTETR"/>
</dbReference>
<dbReference type="PANTHER" id="PTHR30055">
    <property type="entry name" value="HTH-TYPE TRANSCRIPTIONAL REGULATOR RUTR"/>
    <property type="match status" value="1"/>
</dbReference>
<dbReference type="Pfam" id="PF17920">
    <property type="entry name" value="TetR_C_16"/>
    <property type="match status" value="1"/>
</dbReference>
<dbReference type="InterPro" id="IPR023772">
    <property type="entry name" value="DNA-bd_HTH_TetR-type_CS"/>
</dbReference>
<dbReference type="Proteomes" id="UP000521075">
    <property type="component" value="Unassembled WGS sequence"/>
</dbReference>
<keyword evidence="6" id="KW-1185">Reference proteome</keyword>
<organism evidence="5 6">
    <name type="scientific">Leifsonia naganoensis</name>
    <dbReference type="NCBI Taxonomy" id="150025"/>
    <lineage>
        <taxon>Bacteria</taxon>
        <taxon>Bacillati</taxon>
        <taxon>Actinomycetota</taxon>
        <taxon>Actinomycetes</taxon>
        <taxon>Micrococcales</taxon>
        <taxon>Microbacteriaceae</taxon>
        <taxon>Leifsonia</taxon>
    </lineage>
</organism>
<evidence type="ECO:0000313" key="6">
    <source>
        <dbReference type="Proteomes" id="UP000521075"/>
    </source>
</evidence>
<dbReference type="RefSeq" id="WP_179700910.1">
    <property type="nucleotide sequence ID" value="NZ_BAAAHA010000006.1"/>
</dbReference>
<reference evidence="5 6" key="1">
    <citation type="submission" date="2020-07" db="EMBL/GenBank/DDBJ databases">
        <title>Sequencing the genomes of 1000 actinobacteria strains.</title>
        <authorList>
            <person name="Klenk H.-P."/>
        </authorList>
    </citation>
    <scope>NUCLEOTIDE SEQUENCE [LARGE SCALE GENOMIC DNA]</scope>
    <source>
        <strain evidence="5 6">DSM 15166</strain>
    </source>
</reference>
<proteinExistence type="predicted"/>
<feature type="region of interest" description="Disordered" evidence="3">
    <location>
        <begin position="1"/>
        <end position="22"/>
    </location>
</feature>
<dbReference type="GO" id="GO:0000976">
    <property type="term" value="F:transcription cis-regulatory region binding"/>
    <property type="evidence" value="ECO:0007669"/>
    <property type="project" value="TreeGrafter"/>
</dbReference>
<evidence type="ECO:0000256" key="2">
    <source>
        <dbReference type="PROSITE-ProRule" id="PRU00335"/>
    </source>
</evidence>
<dbReference type="PROSITE" id="PS50977">
    <property type="entry name" value="HTH_TETR_2"/>
    <property type="match status" value="1"/>
</dbReference>
<feature type="DNA-binding region" description="H-T-H motif" evidence="2">
    <location>
        <begin position="50"/>
        <end position="69"/>
    </location>
</feature>
<protein>
    <submittedName>
        <fullName evidence="5">AcrR family transcriptional regulator</fullName>
    </submittedName>
</protein>
<sequence>MTPASAARETRDERAADAPAARARDAVSTRRHLLAAARRRFALDGYSATTVREIAADAGVNVALINRYFGSKEGLFEACLTLAVEGLEASERPVPRIQTLVHDVARQVSEPLSSEDSMRMLLLLRSSGDPATERIRRGTFQRFAERMATAAGWSAGDPATEHLMLRAEIAMATTFGIVLLRASSGLEPLMSASADDLRGPLAEVLNALLDA</sequence>
<dbReference type="InterPro" id="IPR036271">
    <property type="entry name" value="Tet_transcr_reg_TetR-rel_C_sf"/>
</dbReference>
<dbReference type="AlphaFoldDB" id="A0A853DVA7"/>
<keyword evidence="1 2" id="KW-0238">DNA-binding</keyword>
<dbReference type="Gene3D" id="1.10.357.10">
    <property type="entry name" value="Tetracycline Repressor, domain 2"/>
    <property type="match status" value="1"/>
</dbReference>
<comment type="caution">
    <text evidence="5">The sequence shown here is derived from an EMBL/GenBank/DDBJ whole genome shotgun (WGS) entry which is preliminary data.</text>
</comment>
<dbReference type="PROSITE" id="PS01081">
    <property type="entry name" value="HTH_TETR_1"/>
    <property type="match status" value="1"/>
</dbReference>
<dbReference type="InterPro" id="IPR001647">
    <property type="entry name" value="HTH_TetR"/>
</dbReference>
<name>A0A853DVA7_9MICO</name>
<dbReference type="EMBL" id="JACCHJ010000001">
    <property type="protein sequence ID" value="NYK10110.1"/>
    <property type="molecule type" value="Genomic_DNA"/>
</dbReference>
<accession>A0A853DVA7</accession>
<dbReference type="InterPro" id="IPR009057">
    <property type="entry name" value="Homeodomain-like_sf"/>
</dbReference>
<dbReference type="InterPro" id="IPR050109">
    <property type="entry name" value="HTH-type_TetR-like_transc_reg"/>
</dbReference>
<gene>
    <name evidence="5" type="ORF">HNR14_001991</name>
</gene>
<dbReference type="SUPFAM" id="SSF48498">
    <property type="entry name" value="Tetracyclin repressor-like, C-terminal domain"/>
    <property type="match status" value="1"/>
</dbReference>
<feature type="compositionally biased region" description="Basic and acidic residues" evidence="3">
    <location>
        <begin position="8"/>
        <end position="22"/>
    </location>
</feature>
<feature type="domain" description="HTH tetR-type" evidence="4">
    <location>
        <begin position="27"/>
        <end position="87"/>
    </location>
</feature>
<dbReference type="PANTHER" id="PTHR30055:SF235">
    <property type="entry name" value="TRANSCRIPTIONAL REGULATORY PROTEIN"/>
    <property type="match status" value="1"/>
</dbReference>
<dbReference type="InterPro" id="IPR041678">
    <property type="entry name" value="TetR_C_16"/>
</dbReference>
<dbReference type="SUPFAM" id="SSF46689">
    <property type="entry name" value="Homeodomain-like"/>
    <property type="match status" value="1"/>
</dbReference>
<evidence type="ECO:0000313" key="5">
    <source>
        <dbReference type="EMBL" id="NYK10110.1"/>
    </source>
</evidence>